<feature type="transmembrane region" description="Helical" evidence="4">
    <location>
        <begin position="180"/>
        <end position="205"/>
    </location>
</feature>
<proteinExistence type="predicted"/>
<evidence type="ECO:0000313" key="7">
    <source>
        <dbReference type="Proteomes" id="UP001195483"/>
    </source>
</evidence>
<keyword evidence="4" id="KW-0812">Transmembrane</keyword>
<reference evidence="6" key="1">
    <citation type="journal article" date="2021" name="Genome Biol. Evol.">
        <title>A High-Quality Reference Genome for a Parasitic Bivalve with Doubly Uniparental Inheritance (Bivalvia: Unionida).</title>
        <authorList>
            <person name="Smith C.H."/>
        </authorList>
    </citation>
    <scope>NUCLEOTIDE SEQUENCE</scope>
    <source>
        <strain evidence="6">CHS0354</strain>
    </source>
</reference>
<comment type="caution">
    <text evidence="2">Lacks conserved residue(s) required for the propagation of feature annotation.</text>
</comment>
<gene>
    <name evidence="6" type="ORF">CHS0354_012213</name>
</gene>
<dbReference type="InterPro" id="IPR000859">
    <property type="entry name" value="CUB_dom"/>
</dbReference>
<sequence>MGKILDNNKGFIQSPNYPAETKTMTQCKWRLTVPSGYYLKVILHEIEPIGSSNCGGGLLFTTETKCPGKDIPVSYVCNGKGVDATLTACGHTDIVMLSSVDLRFWIAYLILPLQETEPEHFYDVDNYCVVHHRPDPTVVPYIDIVSSTSVFLENSTNFTNATAGEGLYRPAADNDVDNPFWIYIILAVCLLLLLAVVITVVCIRYHKRTMTQNNRNTNLMKRPLPEVAANEKSKKTTDVHRPILHETYSHVADEIPYFEDADNPSSPTYAEIEEVSSTPKSCKKIYLAKRKQEEQKNECKEETRKACYVSVGANVDSVYAEPDEVKRNSVYAEIEDNKSSKNNKDEQTAKKNRFNLFRNGKKDKDVKNKENIKTKSSVGLNTGAAIQKYEKGRQSNEKSQDIDKTKYEFIQDYSEGQSRKAEDSNTSIDLTRDLKEKHVVDHTYAECADVVNKNDGQSTSRHTSAATDNTDSDSDVIIMTENEFYEPFEQAKV</sequence>
<dbReference type="Pfam" id="PF00431">
    <property type="entry name" value="CUB"/>
    <property type="match status" value="1"/>
</dbReference>
<dbReference type="Proteomes" id="UP001195483">
    <property type="component" value="Unassembled WGS sequence"/>
</dbReference>
<keyword evidence="7" id="KW-1185">Reference proteome</keyword>
<organism evidence="6 7">
    <name type="scientific">Potamilus streckersoni</name>
    <dbReference type="NCBI Taxonomy" id="2493646"/>
    <lineage>
        <taxon>Eukaryota</taxon>
        <taxon>Metazoa</taxon>
        <taxon>Spiralia</taxon>
        <taxon>Lophotrochozoa</taxon>
        <taxon>Mollusca</taxon>
        <taxon>Bivalvia</taxon>
        <taxon>Autobranchia</taxon>
        <taxon>Heteroconchia</taxon>
        <taxon>Palaeoheterodonta</taxon>
        <taxon>Unionida</taxon>
        <taxon>Unionoidea</taxon>
        <taxon>Unionidae</taxon>
        <taxon>Ambleminae</taxon>
        <taxon>Lampsilini</taxon>
        <taxon>Potamilus</taxon>
    </lineage>
</organism>
<keyword evidence="1" id="KW-1015">Disulfide bond</keyword>
<dbReference type="PROSITE" id="PS01180">
    <property type="entry name" value="CUB"/>
    <property type="match status" value="1"/>
</dbReference>
<evidence type="ECO:0000313" key="6">
    <source>
        <dbReference type="EMBL" id="KAK3588150.1"/>
    </source>
</evidence>
<feature type="region of interest" description="Disordered" evidence="3">
    <location>
        <begin position="452"/>
        <end position="475"/>
    </location>
</feature>
<evidence type="ECO:0000256" key="1">
    <source>
        <dbReference type="ARBA" id="ARBA00023157"/>
    </source>
</evidence>
<protein>
    <recommendedName>
        <fullName evidence="5">CUB domain-containing protein</fullName>
    </recommendedName>
</protein>
<name>A0AAE0VT75_9BIVA</name>
<evidence type="ECO:0000256" key="2">
    <source>
        <dbReference type="PROSITE-ProRule" id="PRU00059"/>
    </source>
</evidence>
<keyword evidence="4" id="KW-0472">Membrane</keyword>
<dbReference type="SUPFAM" id="SSF49854">
    <property type="entry name" value="Spermadhesin, CUB domain"/>
    <property type="match status" value="1"/>
</dbReference>
<keyword evidence="4" id="KW-1133">Transmembrane helix</keyword>
<accession>A0AAE0VT75</accession>
<dbReference type="Gene3D" id="2.60.120.290">
    <property type="entry name" value="Spermadhesin, CUB domain"/>
    <property type="match status" value="1"/>
</dbReference>
<comment type="caution">
    <text evidence="6">The sequence shown here is derived from an EMBL/GenBank/DDBJ whole genome shotgun (WGS) entry which is preliminary data.</text>
</comment>
<dbReference type="InterPro" id="IPR035914">
    <property type="entry name" value="Sperma_CUB_dom_sf"/>
</dbReference>
<evidence type="ECO:0000256" key="3">
    <source>
        <dbReference type="SAM" id="MobiDB-lite"/>
    </source>
</evidence>
<evidence type="ECO:0000256" key="4">
    <source>
        <dbReference type="SAM" id="Phobius"/>
    </source>
</evidence>
<reference evidence="6" key="2">
    <citation type="journal article" date="2021" name="Genome Biol. Evol.">
        <title>Developing a high-quality reference genome for a parasitic bivalve with doubly uniparental inheritance (Bivalvia: Unionida).</title>
        <authorList>
            <person name="Smith C.H."/>
        </authorList>
    </citation>
    <scope>NUCLEOTIDE SEQUENCE</scope>
    <source>
        <strain evidence="6">CHS0354</strain>
        <tissue evidence="6">Mantle</tissue>
    </source>
</reference>
<feature type="domain" description="CUB" evidence="5">
    <location>
        <begin position="1"/>
        <end position="111"/>
    </location>
</feature>
<reference evidence="6" key="3">
    <citation type="submission" date="2023-05" db="EMBL/GenBank/DDBJ databases">
        <authorList>
            <person name="Smith C.H."/>
        </authorList>
    </citation>
    <scope>NUCLEOTIDE SEQUENCE</scope>
    <source>
        <strain evidence="6">CHS0354</strain>
        <tissue evidence="6">Mantle</tissue>
    </source>
</reference>
<dbReference type="AlphaFoldDB" id="A0AAE0VT75"/>
<evidence type="ECO:0000259" key="5">
    <source>
        <dbReference type="PROSITE" id="PS01180"/>
    </source>
</evidence>
<dbReference type="EMBL" id="JAEAOA010000745">
    <property type="protein sequence ID" value="KAK3588150.1"/>
    <property type="molecule type" value="Genomic_DNA"/>
</dbReference>